<dbReference type="Gene3D" id="3.20.20.300">
    <property type="entry name" value="Glycoside hydrolase, family 3, N-terminal domain"/>
    <property type="match status" value="1"/>
</dbReference>
<dbReference type="FunFam" id="2.60.40.10:FF:000495">
    <property type="entry name" value="Periplasmic beta-glucosidase"/>
    <property type="match status" value="1"/>
</dbReference>
<dbReference type="Pfam" id="PF01915">
    <property type="entry name" value="Glyco_hydro_3_C"/>
    <property type="match status" value="1"/>
</dbReference>
<dbReference type="SUPFAM" id="SSF51445">
    <property type="entry name" value="(Trans)glycosidases"/>
    <property type="match status" value="1"/>
</dbReference>
<sequence>MKTSVKLLLAFATAAATIAPAAAQQVVAWDEAYRQADARIAQLTLDEKISFMRGYSSFFFYGVPEKGMPYIYLSDATQGVHMRDNLSDPTMVRQLERSTAFPCPISLAATFNPSLAYRYAEAVGEECRAGGIEVLLGPGMNIYRNSQNGRNFEYMGEDPLLASAMVAEYVKGMQSTGTVACLKHFICNETEFYRRRSNSIVDERALHELYLPPFKAGIDAGVGYVMTSYNRLNGEWAGQNADLIRRILRGELGFRGCVMSDWSSVNDTEKVVKSGQNVEMPGRKEFFGEVRALLKEGRITEKDIEKMIRPNIATSIAFGLYDREKYVPALLEKFPAHKQTGYDVAAEGIVLLRNNSILPLAEGRKILLTGRFTEQIPRTGGSTSSSAEVLGYDNVTLTAALREVYGDAVRVVEKPSREELAAADVVLLSTGTIDVESFERPFALPKEEEAFIRTAVESNPNTIVLVNSGSGIRMGGWNDKAAAVIYGWYPGQSGFTALADILSGKLSPSGKLPMTIEKEFNDSPAKGTMPAGAEFYNKAPRAYNERLIQLYDIDYKESVLVGYRWYETKGIAPLYPFGFGLSYTTFELSKPRAPKVFPADKPLKVSVTLTNTGDREGAEVVQLYVTENAPTVLRPKKELKGFRKVTLAPGKSAVVEFELDRQALAFWDTQSRGWKVNPGEYTLSLGTSSADIAATLPVSVK</sequence>
<dbReference type="AlphaFoldDB" id="D4IL48"/>
<dbReference type="Pfam" id="PF00933">
    <property type="entry name" value="Glyco_hydro_3"/>
    <property type="match status" value="1"/>
</dbReference>
<evidence type="ECO:0000256" key="3">
    <source>
        <dbReference type="SAM" id="SignalP"/>
    </source>
</evidence>
<feature type="chain" id="PRO_5003058545" evidence="3">
    <location>
        <begin position="22"/>
        <end position="701"/>
    </location>
</feature>
<name>D4IL48_9BACT</name>
<dbReference type="InterPro" id="IPR002772">
    <property type="entry name" value="Glyco_hydro_3_C"/>
</dbReference>
<keyword evidence="2 5" id="KW-0378">Hydrolase</keyword>
<dbReference type="RefSeq" id="WP_015546573.1">
    <property type="nucleotide sequence ID" value="NC_021030.1"/>
</dbReference>
<dbReference type="GeneID" id="92755741"/>
<evidence type="ECO:0000313" key="6">
    <source>
        <dbReference type="Proteomes" id="UP000008794"/>
    </source>
</evidence>
<dbReference type="EC" id="3.2.1.21" evidence="5"/>
<reference evidence="5 6" key="1">
    <citation type="submission" date="2010-03" db="EMBL/GenBank/DDBJ databases">
        <title>The genome sequence of Alistipes shahii WAL 8301.</title>
        <authorList>
            <consortium name="metaHIT consortium -- http://www.metahit.eu/"/>
            <person name="Pajon A."/>
            <person name="Turner K."/>
            <person name="Parkhill J."/>
        </authorList>
    </citation>
    <scope>NUCLEOTIDE SEQUENCE [LARGE SCALE GENOMIC DNA]</scope>
    <source>
        <strain evidence="5 6">WAL 8301</strain>
    </source>
</reference>
<keyword evidence="6" id="KW-1185">Reference proteome</keyword>
<proteinExistence type="inferred from homology"/>
<dbReference type="InterPro" id="IPR013783">
    <property type="entry name" value="Ig-like_fold"/>
</dbReference>
<protein>
    <submittedName>
        <fullName evidence="5">Beta-glucosidase-related glycosidases</fullName>
        <ecNumber evidence="5">3.2.1.21</ecNumber>
    </submittedName>
</protein>
<keyword evidence="3" id="KW-0732">Signal</keyword>
<dbReference type="PRINTS" id="PR00133">
    <property type="entry name" value="GLHYDRLASE3"/>
</dbReference>
<dbReference type="InterPro" id="IPR001764">
    <property type="entry name" value="Glyco_hydro_3_N"/>
</dbReference>
<organism evidence="5 6">
    <name type="scientific">Alistipes shahii WAL 8301</name>
    <dbReference type="NCBI Taxonomy" id="717959"/>
    <lineage>
        <taxon>Bacteria</taxon>
        <taxon>Pseudomonadati</taxon>
        <taxon>Bacteroidota</taxon>
        <taxon>Bacteroidia</taxon>
        <taxon>Bacteroidales</taxon>
        <taxon>Rikenellaceae</taxon>
        <taxon>Alistipes</taxon>
    </lineage>
</organism>
<evidence type="ECO:0000313" key="5">
    <source>
        <dbReference type="EMBL" id="CBK63660.1"/>
    </source>
</evidence>
<dbReference type="BioCyc" id="ASHA717959:AL1_RS05415-MONOMER"/>
<dbReference type="InterPro" id="IPR017853">
    <property type="entry name" value="GH"/>
</dbReference>
<dbReference type="PANTHER" id="PTHR42715">
    <property type="entry name" value="BETA-GLUCOSIDASE"/>
    <property type="match status" value="1"/>
</dbReference>
<gene>
    <name evidence="5" type="ORF">AL1_11640</name>
</gene>
<dbReference type="SMART" id="SM01217">
    <property type="entry name" value="Fn3_like"/>
    <property type="match status" value="1"/>
</dbReference>
<dbReference type="InterPro" id="IPR036881">
    <property type="entry name" value="Glyco_hydro_3_C_sf"/>
</dbReference>
<comment type="similarity">
    <text evidence="1">Belongs to the glycosyl hydrolase 3 family.</text>
</comment>
<evidence type="ECO:0000256" key="1">
    <source>
        <dbReference type="ARBA" id="ARBA00005336"/>
    </source>
</evidence>
<evidence type="ECO:0000256" key="2">
    <source>
        <dbReference type="ARBA" id="ARBA00022801"/>
    </source>
</evidence>
<dbReference type="Gene3D" id="2.60.40.10">
    <property type="entry name" value="Immunoglobulins"/>
    <property type="match status" value="1"/>
</dbReference>
<dbReference type="KEGG" id="ash:AL1_11640"/>
<dbReference type="InterPro" id="IPR026891">
    <property type="entry name" value="Fn3-like"/>
</dbReference>
<keyword evidence="5" id="KW-0326">Glycosidase</keyword>
<dbReference type="Pfam" id="PF14310">
    <property type="entry name" value="Fn3-like"/>
    <property type="match status" value="1"/>
</dbReference>
<dbReference type="Proteomes" id="UP000008794">
    <property type="component" value="Chromosome"/>
</dbReference>
<reference evidence="5 6" key="2">
    <citation type="submission" date="2010-03" db="EMBL/GenBank/DDBJ databases">
        <authorList>
            <person name="Pajon A."/>
        </authorList>
    </citation>
    <scope>NUCLEOTIDE SEQUENCE [LARGE SCALE GENOMIC DNA]</scope>
    <source>
        <strain evidence="5 6">WAL 8301</strain>
    </source>
</reference>
<dbReference type="CAZy" id="GH3">
    <property type="family name" value="Glycoside Hydrolase Family 3"/>
</dbReference>
<dbReference type="InterPro" id="IPR036962">
    <property type="entry name" value="Glyco_hydro_3_N_sf"/>
</dbReference>
<dbReference type="EMBL" id="FP929032">
    <property type="protein sequence ID" value="CBK63660.1"/>
    <property type="molecule type" value="Genomic_DNA"/>
</dbReference>
<dbReference type="PATRIC" id="fig|717959.3.peg.2837"/>
<dbReference type="STRING" id="717959.AL1_11640"/>
<dbReference type="Gene3D" id="3.40.50.1700">
    <property type="entry name" value="Glycoside hydrolase family 3 C-terminal domain"/>
    <property type="match status" value="1"/>
</dbReference>
<feature type="domain" description="Fibronectin type III-like" evidence="4">
    <location>
        <begin position="619"/>
        <end position="689"/>
    </location>
</feature>
<dbReference type="HOGENOM" id="CLU_004542_4_1_10"/>
<dbReference type="InterPro" id="IPR050288">
    <property type="entry name" value="Cellulose_deg_GH3"/>
</dbReference>
<dbReference type="GO" id="GO:0008422">
    <property type="term" value="F:beta-glucosidase activity"/>
    <property type="evidence" value="ECO:0007669"/>
    <property type="project" value="UniProtKB-EC"/>
</dbReference>
<accession>D4IL48</accession>
<dbReference type="SUPFAM" id="SSF52279">
    <property type="entry name" value="Beta-D-glucan exohydrolase, C-terminal domain"/>
    <property type="match status" value="1"/>
</dbReference>
<dbReference type="GO" id="GO:0005975">
    <property type="term" value="P:carbohydrate metabolic process"/>
    <property type="evidence" value="ECO:0007669"/>
    <property type="project" value="InterPro"/>
</dbReference>
<evidence type="ECO:0000259" key="4">
    <source>
        <dbReference type="SMART" id="SM01217"/>
    </source>
</evidence>
<dbReference type="OrthoDB" id="1006940at2"/>
<dbReference type="PANTHER" id="PTHR42715:SF10">
    <property type="entry name" value="BETA-GLUCOSIDASE"/>
    <property type="match status" value="1"/>
</dbReference>
<feature type="signal peptide" evidence="3">
    <location>
        <begin position="1"/>
        <end position="21"/>
    </location>
</feature>